<evidence type="ECO:0000256" key="1">
    <source>
        <dbReference type="ARBA" id="ARBA00001933"/>
    </source>
</evidence>
<dbReference type="AlphaFoldDB" id="A0A543PW90"/>
<dbReference type="InterPro" id="IPR015421">
    <property type="entry name" value="PyrdxlP-dep_Trfase_major"/>
</dbReference>
<dbReference type="OrthoDB" id="3335676at2"/>
<name>A0A543PW90_9MICO</name>
<proteinExistence type="inferred from homology"/>
<dbReference type="GO" id="GO:0019752">
    <property type="term" value="P:carboxylic acid metabolic process"/>
    <property type="evidence" value="ECO:0007669"/>
    <property type="project" value="InterPro"/>
</dbReference>
<evidence type="ECO:0000256" key="6">
    <source>
        <dbReference type="PIRSR" id="PIRSR602129-50"/>
    </source>
</evidence>
<dbReference type="GO" id="GO:0004058">
    <property type="term" value="F:aromatic-L-amino-acid decarboxylase activity"/>
    <property type="evidence" value="ECO:0007669"/>
    <property type="project" value="UniProtKB-ARBA"/>
</dbReference>
<keyword evidence="4 6" id="KW-0663">Pyridoxal phosphate</keyword>
<dbReference type="SUPFAM" id="SSF53383">
    <property type="entry name" value="PLP-dependent transferases"/>
    <property type="match status" value="1"/>
</dbReference>
<dbReference type="InterPro" id="IPR015424">
    <property type="entry name" value="PyrdxlP-dep_Trfase"/>
</dbReference>
<dbReference type="PANTHER" id="PTHR11999:SF70">
    <property type="entry name" value="MIP05841P"/>
    <property type="match status" value="1"/>
</dbReference>
<dbReference type="InterPro" id="IPR010977">
    <property type="entry name" value="Aromatic_deC"/>
</dbReference>
<evidence type="ECO:0000256" key="7">
    <source>
        <dbReference type="RuleBase" id="RU000382"/>
    </source>
</evidence>
<gene>
    <name evidence="9" type="ORF">FHX52_1467</name>
</gene>
<evidence type="ECO:0000313" key="10">
    <source>
        <dbReference type="Proteomes" id="UP000320085"/>
    </source>
</evidence>
<dbReference type="PANTHER" id="PTHR11999">
    <property type="entry name" value="GROUP II PYRIDOXAL-5-PHOSPHATE DECARBOXYLASE"/>
    <property type="match status" value="1"/>
</dbReference>
<comment type="caution">
    <text evidence="9">The sequence shown here is derived from an EMBL/GenBank/DDBJ whole genome shotgun (WGS) entry which is preliminary data.</text>
</comment>
<dbReference type="InterPro" id="IPR015422">
    <property type="entry name" value="PyrdxlP-dep_Trfase_small"/>
</dbReference>
<dbReference type="GO" id="GO:0030170">
    <property type="term" value="F:pyridoxal phosphate binding"/>
    <property type="evidence" value="ECO:0007669"/>
    <property type="project" value="InterPro"/>
</dbReference>
<dbReference type="RefSeq" id="WP_141821212.1">
    <property type="nucleotide sequence ID" value="NZ_BAAAQC010000007.1"/>
</dbReference>
<protein>
    <submittedName>
        <fullName evidence="9">Glutamate/tyrosine decarboxylase-like PLP-dependent enzyme</fullName>
    </submittedName>
</protein>
<organism evidence="9 10">
    <name type="scientific">Humibacillus xanthopallidus</name>
    <dbReference type="NCBI Taxonomy" id="412689"/>
    <lineage>
        <taxon>Bacteria</taxon>
        <taxon>Bacillati</taxon>
        <taxon>Actinomycetota</taxon>
        <taxon>Actinomycetes</taxon>
        <taxon>Micrococcales</taxon>
        <taxon>Intrasporangiaceae</taxon>
        <taxon>Humibacillus</taxon>
    </lineage>
</organism>
<accession>A0A543PW90</accession>
<keyword evidence="3" id="KW-0210">Decarboxylase</keyword>
<dbReference type="EMBL" id="VFQF01000001">
    <property type="protein sequence ID" value="TQN48336.1"/>
    <property type="molecule type" value="Genomic_DNA"/>
</dbReference>
<comment type="similarity">
    <text evidence="2 7">Belongs to the group II decarboxylase family.</text>
</comment>
<dbReference type="Pfam" id="PF00282">
    <property type="entry name" value="Pyridoxal_deC"/>
    <property type="match status" value="1"/>
</dbReference>
<reference evidence="9 10" key="1">
    <citation type="submission" date="2019-06" db="EMBL/GenBank/DDBJ databases">
        <title>Sequencing the genomes of 1000 actinobacteria strains.</title>
        <authorList>
            <person name="Klenk H.-P."/>
        </authorList>
    </citation>
    <scope>NUCLEOTIDE SEQUENCE [LARGE SCALE GENOMIC DNA]</scope>
    <source>
        <strain evidence="9 10">DSM 21776</strain>
    </source>
</reference>
<evidence type="ECO:0000256" key="4">
    <source>
        <dbReference type="ARBA" id="ARBA00022898"/>
    </source>
</evidence>
<feature type="modified residue" description="N6-(pyridoxal phosphate)lysine" evidence="6">
    <location>
        <position position="295"/>
    </location>
</feature>
<dbReference type="InterPro" id="IPR002129">
    <property type="entry name" value="PyrdxlP-dep_de-COase"/>
</dbReference>
<evidence type="ECO:0000256" key="2">
    <source>
        <dbReference type="ARBA" id="ARBA00009533"/>
    </source>
</evidence>
<evidence type="ECO:0000313" key="9">
    <source>
        <dbReference type="EMBL" id="TQN48336.1"/>
    </source>
</evidence>
<dbReference type="Gene3D" id="3.40.640.10">
    <property type="entry name" value="Type I PLP-dependent aspartate aminotransferase-like (Major domain)"/>
    <property type="match status" value="1"/>
</dbReference>
<evidence type="ECO:0000256" key="3">
    <source>
        <dbReference type="ARBA" id="ARBA00022793"/>
    </source>
</evidence>
<dbReference type="Gene3D" id="3.90.1150.10">
    <property type="entry name" value="Aspartate Aminotransferase, domain 1"/>
    <property type="match status" value="1"/>
</dbReference>
<comment type="cofactor">
    <cofactor evidence="1 6 7">
        <name>pyridoxal 5'-phosphate</name>
        <dbReference type="ChEBI" id="CHEBI:597326"/>
    </cofactor>
</comment>
<keyword evidence="5 7" id="KW-0456">Lyase</keyword>
<evidence type="ECO:0000256" key="5">
    <source>
        <dbReference type="ARBA" id="ARBA00023239"/>
    </source>
</evidence>
<feature type="region of interest" description="Disordered" evidence="8">
    <location>
        <begin position="466"/>
        <end position="491"/>
    </location>
</feature>
<dbReference type="Proteomes" id="UP000320085">
    <property type="component" value="Unassembled WGS sequence"/>
</dbReference>
<sequence>MDVDLQQLLTSAAEVGAKHRDTVGRRPVQPAPDRDALASAFGVGAELQPGPTRPDEVVRQLVEAALPGLMGTVGPRFFGFVIGGSSPAATAADILATGWDQCAYNEVLSPAAAAAERAAGGWAKQLLGLPADASVGFVTGAQAANTVGLAVGRHRVLADAGWDVERDGLFGAPRVAIVASEERHATIDRAARLLGLGTSAIHPVPATSQGAVDVEALGRTLETLAGEPVIVCLQAGNVNTGACDDLRRAVPLAHRSGAWVHVDGAFGLWAAASPHTAHLLDGVEAADSWGTDAHKWLNVPYDSGLAFCADAALHAATMSYAASYLTGSGAGSDFVLGDLTPESSRRARGFAVWAALRELGRDGVADLVDRSCALTRRMAERLEAGGATIHNEVVLNQLLVSVGDTTDTDAVIDAVQRDGTCWVGGTTWHGLRLIRVSVSNATTTEDDIDRSAVAILRAAEVVGADAGHGTGAHHGTGTRRGGDVTRSVRGG</sequence>
<evidence type="ECO:0000256" key="8">
    <source>
        <dbReference type="SAM" id="MobiDB-lite"/>
    </source>
</evidence>